<dbReference type="Proteomes" id="UP000466442">
    <property type="component" value="Unassembled WGS sequence"/>
</dbReference>
<keyword evidence="4" id="KW-0812">Transmembrane</keyword>
<evidence type="ECO:0000313" key="10">
    <source>
        <dbReference type="EMBL" id="KAF6214360.1"/>
    </source>
</evidence>
<keyword evidence="7" id="KW-0472">Membrane</keyword>
<evidence type="ECO:0000256" key="7">
    <source>
        <dbReference type="ARBA" id="ARBA00023136"/>
    </source>
</evidence>
<proteinExistence type="predicted"/>
<keyword evidence="9" id="KW-0807">Transducer</keyword>
<comment type="subcellular location">
    <subcellularLocation>
        <location evidence="1">Cell membrane</location>
        <topology evidence="1">Multi-pass membrane protein</topology>
    </subcellularLocation>
</comment>
<keyword evidence="5" id="KW-0552">Olfaction</keyword>
<dbReference type="AlphaFoldDB" id="A0A8S9XZ85"/>
<dbReference type="GO" id="GO:0007165">
    <property type="term" value="P:signal transduction"/>
    <property type="evidence" value="ECO:0007669"/>
    <property type="project" value="UniProtKB-KW"/>
</dbReference>
<reference evidence="10" key="1">
    <citation type="journal article" date="2021" name="Mol. Ecol. Resour.">
        <title>Apolygus lucorum genome provides insights into omnivorousness and mesophyll feeding.</title>
        <authorList>
            <person name="Liu Y."/>
            <person name="Liu H."/>
            <person name="Wang H."/>
            <person name="Huang T."/>
            <person name="Liu B."/>
            <person name="Yang B."/>
            <person name="Yin L."/>
            <person name="Li B."/>
            <person name="Zhang Y."/>
            <person name="Zhang S."/>
            <person name="Jiang F."/>
            <person name="Zhang X."/>
            <person name="Ren Y."/>
            <person name="Wang B."/>
            <person name="Wang S."/>
            <person name="Lu Y."/>
            <person name="Wu K."/>
            <person name="Fan W."/>
            <person name="Wang G."/>
        </authorList>
    </citation>
    <scope>NUCLEOTIDE SEQUENCE</scope>
    <source>
        <strain evidence="10">12Hb</strain>
    </source>
</reference>
<evidence type="ECO:0000256" key="3">
    <source>
        <dbReference type="ARBA" id="ARBA00022606"/>
    </source>
</evidence>
<dbReference type="EMBL" id="WIXP02000002">
    <property type="protein sequence ID" value="KAF6214360.1"/>
    <property type="molecule type" value="Genomic_DNA"/>
</dbReference>
<dbReference type="InterPro" id="IPR004117">
    <property type="entry name" value="7tm6_olfct_rcpt"/>
</dbReference>
<gene>
    <name evidence="10" type="ORF">GE061_009100</name>
</gene>
<evidence type="ECO:0000313" key="11">
    <source>
        <dbReference type="Proteomes" id="UP000466442"/>
    </source>
</evidence>
<keyword evidence="8" id="KW-0675">Receptor</keyword>
<dbReference type="GO" id="GO:0005549">
    <property type="term" value="F:odorant binding"/>
    <property type="evidence" value="ECO:0007669"/>
    <property type="project" value="InterPro"/>
</dbReference>
<accession>A0A8S9XZ85</accession>
<dbReference type="PANTHER" id="PTHR21137">
    <property type="entry name" value="ODORANT RECEPTOR"/>
    <property type="match status" value="1"/>
</dbReference>
<evidence type="ECO:0000256" key="2">
    <source>
        <dbReference type="ARBA" id="ARBA00022475"/>
    </source>
</evidence>
<evidence type="ECO:0000256" key="4">
    <source>
        <dbReference type="ARBA" id="ARBA00022692"/>
    </source>
</evidence>
<keyword evidence="3" id="KW-0716">Sensory transduction</keyword>
<keyword evidence="2" id="KW-1003">Cell membrane</keyword>
<dbReference type="GO" id="GO:0004984">
    <property type="term" value="F:olfactory receptor activity"/>
    <property type="evidence" value="ECO:0007669"/>
    <property type="project" value="InterPro"/>
</dbReference>
<dbReference type="OrthoDB" id="6618364at2759"/>
<evidence type="ECO:0000256" key="5">
    <source>
        <dbReference type="ARBA" id="ARBA00022725"/>
    </source>
</evidence>
<evidence type="ECO:0000256" key="8">
    <source>
        <dbReference type="ARBA" id="ARBA00023170"/>
    </source>
</evidence>
<dbReference type="PANTHER" id="PTHR21137:SF35">
    <property type="entry name" value="ODORANT RECEPTOR 19A-RELATED"/>
    <property type="match status" value="1"/>
</dbReference>
<protein>
    <recommendedName>
        <fullName evidence="12">Olfactory receptor</fullName>
    </recommendedName>
</protein>
<dbReference type="GO" id="GO:0005886">
    <property type="term" value="C:plasma membrane"/>
    <property type="evidence" value="ECO:0007669"/>
    <property type="project" value="UniProtKB-SubCell"/>
</dbReference>
<evidence type="ECO:0000256" key="6">
    <source>
        <dbReference type="ARBA" id="ARBA00022989"/>
    </source>
</evidence>
<evidence type="ECO:0000256" key="9">
    <source>
        <dbReference type="ARBA" id="ARBA00023224"/>
    </source>
</evidence>
<organism evidence="10 11">
    <name type="scientific">Apolygus lucorum</name>
    <name type="common">Small green plant bug</name>
    <name type="synonym">Lygocoris lucorum</name>
    <dbReference type="NCBI Taxonomy" id="248454"/>
    <lineage>
        <taxon>Eukaryota</taxon>
        <taxon>Metazoa</taxon>
        <taxon>Ecdysozoa</taxon>
        <taxon>Arthropoda</taxon>
        <taxon>Hexapoda</taxon>
        <taxon>Insecta</taxon>
        <taxon>Pterygota</taxon>
        <taxon>Neoptera</taxon>
        <taxon>Paraneoptera</taxon>
        <taxon>Hemiptera</taxon>
        <taxon>Heteroptera</taxon>
        <taxon>Panheteroptera</taxon>
        <taxon>Cimicomorpha</taxon>
        <taxon>Miridae</taxon>
        <taxon>Mirini</taxon>
        <taxon>Apolygus</taxon>
    </lineage>
</organism>
<sequence>MSLHMVAKHLRQLPPHLFEIEHCSALKTNDIGSLTTFLLLLSAEVFGTFINCGLIGSELTAQSKDVTEKLYFIEWYNFSVKNRRMFFTFQTAITQPYEMKAGGVTPMNMETFSDIIKSSYSFFNILQTVE</sequence>
<evidence type="ECO:0008006" key="12">
    <source>
        <dbReference type="Google" id="ProtNLM"/>
    </source>
</evidence>
<comment type="caution">
    <text evidence="10">The sequence shown here is derived from an EMBL/GenBank/DDBJ whole genome shotgun (WGS) entry which is preliminary data.</text>
</comment>
<keyword evidence="6" id="KW-1133">Transmembrane helix</keyword>
<dbReference type="Pfam" id="PF02949">
    <property type="entry name" value="7tm_6"/>
    <property type="match status" value="1"/>
</dbReference>
<evidence type="ECO:0000256" key="1">
    <source>
        <dbReference type="ARBA" id="ARBA00004651"/>
    </source>
</evidence>
<keyword evidence="11" id="KW-1185">Reference proteome</keyword>
<name>A0A8S9XZ85_APOLU</name>